<accession>A0A9P8RES8</accession>
<dbReference type="EMBL" id="JAGPXC010000013">
    <property type="protein sequence ID" value="KAH6643277.1"/>
    <property type="molecule type" value="Genomic_DNA"/>
</dbReference>
<dbReference type="AlphaFoldDB" id="A0A9P8RES8"/>
<gene>
    <name evidence="1" type="ORF">BKA67DRAFT_132060</name>
</gene>
<protein>
    <submittedName>
        <fullName evidence="1">Uncharacterized protein</fullName>
    </submittedName>
</protein>
<keyword evidence="2" id="KW-1185">Reference proteome</keyword>
<proteinExistence type="predicted"/>
<reference evidence="1" key="1">
    <citation type="journal article" date="2021" name="Nat. Commun.">
        <title>Genetic determinants of endophytism in the Arabidopsis root mycobiome.</title>
        <authorList>
            <person name="Mesny F."/>
            <person name="Miyauchi S."/>
            <person name="Thiergart T."/>
            <person name="Pickel B."/>
            <person name="Atanasova L."/>
            <person name="Karlsson M."/>
            <person name="Huettel B."/>
            <person name="Barry K.W."/>
            <person name="Haridas S."/>
            <person name="Chen C."/>
            <person name="Bauer D."/>
            <person name="Andreopoulos W."/>
            <person name="Pangilinan J."/>
            <person name="LaButti K."/>
            <person name="Riley R."/>
            <person name="Lipzen A."/>
            <person name="Clum A."/>
            <person name="Drula E."/>
            <person name="Henrissat B."/>
            <person name="Kohler A."/>
            <person name="Grigoriev I.V."/>
            <person name="Martin F.M."/>
            <person name="Hacquard S."/>
        </authorList>
    </citation>
    <scope>NUCLEOTIDE SEQUENCE</scope>
    <source>
        <strain evidence="1">MPI-SDFR-AT-0073</strain>
    </source>
</reference>
<dbReference type="GeneID" id="70123899"/>
<sequence length="91" mass="10099">MHTLMLLAPNRIPLLCIARIAIVSVTMTNVLINVLCRADPCAKGLWPCTDQIVARLSTLGPNIVAYSRLRVPASLPWTWRKWCHGPPADIL</sequence>
<dbReference type="Proteomes" id="UP000758603">
    <property type="component" value="Unassembled WGS sequence"/>
</dbReference>
<organism evidence="1 2">
    <name type="scientific">Truncatella angustata</name>
    <dbReference type="NCBI Taxonomy" id="152316"/>
    <lineage>
        <taxon>Eukaryota</taxon>
        <taxon>Fungi</taxon>
        <taxon>Dikarya</taxon>
        <taxon>Ascomycota</taxon>
        <taxon>Pezizomycotina</taxon>
        <taxon>Sordariomycetes</taxon>
        <taxon>Xylariomycetidae</taxon>
        <taxon>Amphisphaeriales</taxon>
        <taxon>Sporocadaceae</taxon>
        <taxon>Truncatella</taxon>
    </lineage>
</organism>
<evidence type="ECO:0000313" key="1">
    <source>
        <dbReference type="EMBL" id="KAH6643277.1"/>
    </source>
</evidence>
<comment type="caution">
    <text evidence="1">The sequence shown here is derived from an EMBL/GenBank/DDBJ whole genome shotgun (WGS) entry which is preliminary data.</text>
</comment>
<evidence type="ECO:0000313" key="2">
    <source>
        <dbReference type="Proteomes" id="UP000758603"/>
    </source>
</evidence>
<dbReference type="RefSeq" id="XP_045951207.1">
    <property type="nucleotide sequence ID" value="XM_046095006.1"/>
</dbReference>
<name>A0A9P8RES8_9PEZI</name>